<dbReference type="SUPFAM" id="SSF53474">
    <property type="entry name" value="alpha/beta-Hydrolases"/>
    <property type="match status" value="1"/>
</dbReference>
<proteinExistence type="predicted"/>
<name>A3XMM1_LEEBM</name>
<accession>A3XMM1</accession>
<dbReference type="Gene3D" id="3.40.50.1820">
    <property type="entry name" value="alpha/beta hydrolase"/>
    <property type="match status" value="1"/>
</dbReference>
<evidence type="ECO:0000313" key="1">
    <source>
        <dbReference type="EMBL" id="EAQ49201.1"/>
    </source>
</evidence>
<dbReference type="HOGENOM" id="CLU_105002_0_0_10"/>
<dbReference type="AlphaFoldDB" id="A3XMM1"/>
<dbReference type="STRING" id="398720.MED217_07346"/>
<protein>
    <recommendedName>
        <fullName evidence="3">Alpha/beta hydrolase</fullName>
    </recommendedName>
</protein>
<gene>
    <name evidence="1" type="ORF">MED217_07346</name>
</gene>
<dbReference type="eggNOG" id="COG1073">
    <property type="taxonomic scope" value="Bacteria"/>
</dbReference>
<evidence type="ECO:0008006" key="3">
    <source>
        <dbReference type="Google" id="ProtNLM"/>
    </source>
</evidence>
<comment type="caution">
    <text evidence="1">The sequence shown here is derived from an EMBL/GenBank/DDBJ whole genome shotgun (WGS) entry which is preliminary data.</text>
</comment>
<dbReference type="InterPro" id="IPR029058">
    <property type="entry name" value="AB_hydrolase_fold"/>
</dbReference>
<organism evidence="1 2">
    <name type="scientific">Leeuwenhoekiella blandensis (strain CECT 7118 / CCUG 51940 / KCTC 22103 / MED217)</name>
    <name type="common">Flavobacterium sp. (strain MED217)</name>
    <dbReference type="NCBI Taxonomy" id="398720"/>
    <lineage>
        <taxon>Bacteria</taxon>
        <taxon>Pseudomonadati</taxon>
        <taxon>Bacteroidota</taxon>
        <taxon>Flavobacteriia</taxon>
        <taxon>Flavobacteriales</taxon>
        <taxon>Flavobacteriaceae</taxon>
        <taxon>Leeuwenhoekiella</taxon>
    </lineage>
</organism>
<dbReference type="EMBL" id="AANC01000005">
    <property type="protein sequence ID" value="EAQ49201.1"/>
    <property type="molecule type" value="Genomic_DNA"/>
</dbReference>
<sequence>MALYSVKLLILNTMIHVYLMPGMAANPSIFEYIKLPKERYTLHALSWKIPEPAETLEHYAQRMLEEIKEPDPVLLGVSFGGVLVQEMAKFIKYKKLIIVSSVKSMAELPKRMRFCRALGLYRLAPVSLARNIDTLANYAIGDRLKHKVELYQKYLSITDPVYLNWALEQMLCWEQTKSKKDLIHIHGTSDPVFPYRYIDNCIPIPGGTHAMIITKCKWFNKNLPKIIEN</sequence>
<evidence type="ECO:0000313" key="2">
    <source>
        <dbReference type="Proteomes" id="UP000001601"/>
    </source>
</evidence>
<keyword evidence="2" id="KW-1185">Reference proteome</keyword>
<dbReference type="Proteomes" id="UP000001601">
    <property type="component" value="Unassembled WGS sequence"/>
</dbReference>
<reference evidence="1 2" key="1">
    <citation type="journal article" date="2007" name="Nature">
        <title>Light stimulates growth of proteorhodopsin-containing marine Flavobacteria.</title>
        <authorList>
            <person name="Gomez-Consarnau L."/>
            <person name="Gonzalez J.M."/>
            <person name="Coll-Llado M."/>
            <person name="Gourdon P."/>
            <person name="Pascher T."/>
            <person name="Neutze R."/>
            <person name="Pedros-Alio C."/>
            <person name="Pinhassi J."/>
        </authorList>
    </citation>
    <scope>NUCLEOTIDE SEQUENCE [LARGE SCALE GENOMIC DNA]</scope>
    <source>
        <strain evidence="1 2">MED217</strain>
    </source>
</reference>